<keyword evidence="10" id="KW-1185">Reference proteome</keyword>
<evidence type="ECO:0000256" key="4">
    <source>
        <dbReference type="ARBA" id="ARBA00022989"/>
    </source>
</evidence>
<keyword evidence="5 7" id="KW-0472">Membrane</keyword>
<evidence type="ECO:0000256" key="1">
    <source>
        <dbReference type="ARBA" id="ARBA00004651"/>
    </source>
</evidence>
<dbReference type="GO" id="GO:0005886">
    <property type="term" value="C:plasma membrane"/>
    <property type="evidence" value="ECO:0007669"/>
    <property type="project" value="UniProtKB-SubCell"/>
</dbReference>
<dbReference type="PATRIC" id="fig|657314.3.peg.2081"/>
<evidence type="ECO:0000256" key="2">
    <source>
        <dbReference type="ARBA" id="ARBA00022475"/>
    </source>
</evidence>
<dbReference type="GO" id="GO:0017038">
    <property type="term" value="P:protein import"/>
    <property type="evidence" value="ECO:0007669"/>
    <property type="project" value="TreeGrafter"/>
</dbReference>
<feature type="transmembrane region" description="Helical" evidence="7">
    <location>
        <begin position="161"/>
        <end position="182"/>
    </location>
</feature>
<reference evidence="9 10" key="1">
    <citation type="submission" date="2010-03" db="EMBL/GenBank/DDBJ databases">
        <title>The genome sequence of Ruminococcus obeum A2-162.</title>
        <authorList>
            <consortium name="metaHIT consortium -- http://www.metahit.eu/"/>
            <person name="Pajon A."/>
            <person name="Turner K."/>
            <person name="Parkhill J."/>
            <person name="Duncan S."/>
            <person name="Flint H."/>
        </authorList>
    </citation>
    <scope>NUCLEOTIDE SEQUENCE [LARGE SCALE GENOMIC DNA]</scope>
    <source>
        <strain evidence="9 10">A2-162</strain>
    </source>
</reference>
<dbReference type="InterPro" id="IPR050790">
    <property type="entry name" value="ExbB/TolQ_transport"/>
</dbReference>
<name>D4LS12_9FIRM</name>
<evidence type="ECO:0000259" key="8">
    <source>
        <dbReference type="Pfam" id="PF01618"/>
    </source>
</evidence>
<dbReference type="Pfam" id="PF01618">
    <property type="entry name" value="MotA_ExbB"/>
    <property type="match status" value="1"/>
</dbReference>
<dbReference type="EMBL" id="FP929054">
    <property type="protein sequence ID" value="CBL23570.1"/>
    <property type="molecule type" value="Genomic_DNA"/>
</dbReference>
<comment type="subcellular location">
    <subcellularLocation>
        <location evidence="1">Cell membrane</location>
        <topology evidence="1">Multi-pass membrane protein</topology>
    </subcellularLocation>
    <subcellularLocation>
        <location evidence="6">Membrane</location>
        <topology evidence="6">Multi-pass membrane protein</topology>
    </subcellularLocation>
</comment>
<accession>D4LS12</accession>
<proteinExistence type="inferred from homology"/>
<dbReference type="HOGENOM" id="CLU_088835_0_0_9"/>
<dbReference type="Proteomes" id="UP000008955">
    <property type="component" value="Chromosome"/>
</dbReference>
<dbReference type="RefSeq" id="WP_015542383.1">
    <property type="nucleotide sequence ID" value="NC_021022.1"/>
</dbReference>
<evidence type="ECO:0000313" key="10">
    <source>
        <dbReference type="Proteomes" id="UP000008955"/>
    </source>
</evidence>
<evidence type="ECO:0000313" key="9">
    <source>
        <dbReference type="EMBL" id="CBL23570.1"/>
    </source>
</evidence>
<evidence type="ECO:0000256" key="7">
    <source>
        <dbReference type="SAM" id="Phobius"/>
    </source>
</evidence>
<gene>
    <name evidence="9" type="ORF">CK5_22240</name>
</gene>
<reference evidence="9 10" key="2">
    <citation type="submission" date="2010-03" db="EMBL/GenBank/DDBJ databases">
        <authorList>
            <person name="Pajon A."/>
        </authorList>
    </citation>
    <scope>NUCLEOTIDE SEQUENCE [LARGE SCALE GENOMIC DNA]</scope>
    <source>
        <strain evidence="9 10">A2-162</strain>
    </source>
</reference>
<dbReference type="InterPro" id="IPR002898">
    <property type="entry name" value="MotA_ExbB_proton_chnl"/>
</dbReference>
<comment type="similarity">
    <text evidence="6">Belongs to the exbB/tolQ family.</text>
</comment>
<dbReference type="KEGG" id="rob:CK5_22240"/>
<keyword evidence="3 7" id="KW-0812">Transmembrane</keyword>
<organism evidence="9 10">
    <name type="scientific">Blautia obeum A2-162</name>
    <dbReference type="NCBI Taxonomy" id="657314"/>
    <lineage>
        <taxon>Bacteria</taxon>
        <taxon>Bacillati</taxon>
        <taxon>Bacillota</taxon>
        <taxon>Clostridia</taxon>
        <taxon>Lachnospirales</taxon>
        <taxon>Lachnospiraceae</taxon>
        <taxon>Blautia</taxon>
    </lineage>
</organism>
<protein>
    <submittedName>
        <fullName evidence="9">Biopolymer transport proteins</fullName>
    </submittedName>
</protein>
<evidence type="ECO:0000256" key="3">
    <source>
        <dbReference type="ARBA" id="ARBA00022692"/>
    </source>
</evidence>
<feature type="transmembrane region" description="Helical" evidence="7">
    <location>
        <begin position="123"/>
        <end position="141"/>
    </location>
</feature>
<keyword evidence="6" id="KW-0813">Transport</keyword>
<evidence type="ECO:0000256" key="5">
    <source>
        <dbReference type="ARBA" id="ARBA00023136"/>
    </source>
</evidence>
<sequence length="202" mass="22380">MNYSLVDILHTAGQAIRIPCNVVLILLMIISVVQVGHVIVESCFEIRHGKLNSIALAESLYGKDKEEKQRLIEESLLNSQEKQMLRELLNAENMSEDMRQAVAERLLEAQEARYAKILHVTELVVKLGPMFGLMGTLIPLGPGIVALGTGDVQTLSSSMEMAFDTTIAGVISAAVCSVLTGIRKRWYNRNMQNIQLLMESIL</sequence>
<dbReference type="PANTHER" id="PTHR30625:SF3">
    <property type="entry name" value="TOL-PAL SYSTEM PROTEIN TOLQ"/>
    <property type="match status" value="1"/>
</dbReference>
<feature type="transmembrane region" description="Helical" evidence="7">
    <location>
        <begin position="16"/>
        <end position="40"/>
    </location>
</feature>
<evidence type="ECO:0000256" key="6">
    <source>
        <dbReference type="RuleBase" id="RU004057"/>
    </source>
</evidence>
<dbReference type="AlphaFoldDB" id="D4LS12"/>
<keyword evidence="2" id="KW-1003">Cell membrane</keyword>
<keyword evidence="4 7" id="KW-1133">Transmembrane helix</keyword>
<dbReference type="PANTHER" id="PTHR30625">
    <property type="entry name" value="PROTEIN TOLQ"/>
    <property type="match status" value="1"/>
</dbReference>
<feature type="domain" description="MotA/TolQ/ExbB proton channel" evidence="8">
    <location>
        <begin position="82"/>
        <end position="194"/>
    </location>
</feature>
<keyword evidence="6" id="KW-0653">Protein transport</keyword>